<dbReference type="PANTHER" id="PTHR21071">
    <property type="entry name" value="UDP-N-ACETYLENOLPYRUVOYLGLUCOSAMINE REDUCTASE"/>
    <property type="match status" value="1"/>
</dbReference>
<dbReference type="GO" id="GO:0005829">
    <property type="term" value="C:cytosol"/>
    <property type="evidence" value="ECO:0007669"/>
    <property type="project" value="TreeGrafter"/>
</dbReference>
<protein>
    <recommendedName>
        <fullName evidence="17">UDP-N-acetylenolpyruvoylglucosamine reductase</fullName>
        <ecNumber evidence="17">1.3.1.98</ecNumber>
    </recommendedName>
    <alternativeName>
        <fullName evidence="17">UDP-N-acetylmuramate dehydrogenase</fullName>
    </alternativeName>
</protein>
<dbReference type="UniPathway" id="UPA00219"/>
<dbReference type="InterPro" id="IPR016169">
    <property type="entry name" value="FAD-bd_PCMH_sub2"/>
</dbReference>
<dbReference type="GO" id="GO:0008762">
    <property type="term" value="F:UDP-N-acetylmuramate dehydrogenase activity"/>
    <property type="evidence" value="ECO:0007669"/>
    <property type="project" value="UniProtKB-UniRule"/>
</dbReference>
<dbReference type="InterPro" id="IPR003170">
    <property type="entry name" value="MurB"/>
</dbReference>
<dbReference type="SUPFAM" id="SSF56176">
    <property type="entry name" value="FAD-binding/transporter-associated domain-like"/>
    <property type="match status" value="1"/>
</dbReference>
<comment type="pathway">
    <text evidence="4 17">Cell wall biogenesis; peptidoglycan biosynthesis.</text>
</comment>
<comment type="subcellular location">
    <subcellularLocation>
        <location evidence="3 17">Cytoplasm</location>
    </subcellularLocation>
</comment>
<dbReference type="InterPro" id="IPR036318">
    <property type="entry name" value="FAD-bd_PCMH-like_sf"/>
</dbReference>
<dbReference type="Gene3D" id="3.90.78.10">
    <property type="entry name" value="UDP-N-acetylenolpyruvoylglucosamine reductase, C-terminal domain"/>
    <property type="match status" value="1"/>
</dbReference>
<feature type="active site" evidence="17">
    <location>
        <position position="368"/>
    </location>
</feature>
<keyword evidence="9 17" id="KW-0274">FAD</keyword>
<keyword evidence="12 17" id="KW-0573">Peptidoglycan synthesis</keyword>
<dbReference type="AlphaFoldDB" id="A0A3L7AHY7"/>
<evidence type="ECO:0000256" key="12">
    <source>
        <dbReference type="ARBA" id="ARBA00022984"/>
    </source>
</evidence>
<dbReference type="Gene3D" id="3.30.43.10">
    <property type="entry name" value="Uridine Diphospho-n-acetylenolpyruvylglucosamine Reductase, domain 2"/>
    <property type="match status" value="1"/>
</dbReference>
<evidence type="ECO:0000256" key="4">
    <source>
        <dbReference type="ARBA" id="ARBA00004752"/>
    </source>
</evidence>
<dbReference type="GO" id="GO:0071555">
    <property type="term" value="P:cell wall organization"/>
    <property type="evidence" value="ECO:0007669"/>
    <property type="project" value="UniProtKB-KW"/>
</dbReference>
<sequence>MGVHTLAELTTFQVGGPIAALYEPQTHDHLVETLRELWSEGEEPLIIGGGSNLVAGDEGYDGPVVRIAHPGLEVVPAEPGRIVLRVSAGVVWDDLVAHTVSSGWSGLEALSGIPGSVGAAPIQNIGAYGQEVSAVLSAVELLDRYGEDPVWVSADELELGYRTSVLKRHRGEPAERDAVVLTVEFVLTDAAGLSAPIAYGQLAGALGVELGTQLPVADVRASVLALRASKGMVRDLSDRDTFSAGSFFTNPIVPLAAARSLPEDAPRWPVTPVAVEPTVIPLDHYTGELPGYAPTAAPELVKLSAAWLIEHAGISKGFRLPGSRAAISSKHTLALTNTGGATGDEVAALARFVQARVSAEFGVQLVPEPVLVGVEI</sequence>
<evidence type="ECO:0000256" key="13">
    <source>
        <dbReference type="ARBA" id="ARBA00023002"/>
    </source>
</evidence>
<keyword evidence="6 17" id="KW-0963">Cytoplasm</keyword>
<dbReference type="EMBL" id="RCUY01000015">
    <property type="protein sequence ID" value="RLP79191.1"/>
    <property type="molecule type" value="Genomic_DNA"/>
</dbReference>
<evidence type="ECO:0000256" key="5">
    <source>
        <dbReference type="ARBA" id="ARBA00010485"/>
    </source>
</evidence>
<comment type="catalytic activity">
    <reaction evidence="16 17">
        <text>UDP-N-acetyl-alpha-D-muramate + NADP(+) = UDP-N-acetyl-3-O-(1-carboxyvinyl)-alpha-D-glucosamine + NADPH + H(+)</text>
        <dbReference type="Rhea" id="RHEA:12248"/>
        <dbReference type="ChEBI" id="CHEBI:15378"/>
        <dbReference type="ChEBI" id="CHEBI:57783"/>
        <dbReference type="ChEBI" id="CHEBI:58349"/>
        <dbReference type="ChEBI" id="CHEBI:68483"/>
        <dbReference type="ChEBI" id="CHEBI:70757"/>
        <dbReference type="EC" id="1.3.1.98"/>
    </reaction>
</comment>
<keyword evidence="10 17" id="KW-0521">NADP</keyword>
<evidence type="ECO:0000313" key="20">
    <source>
        <dbReference type="Proteomes" id="UP000269438"/>
    </source>
</evidence>
<evidence type="ECO:0000256" key="11">
    <source>
        <dbReference type="ARBA" id="ARBA00022960"/>
    </source>
</evidence>
<dbReference type="Pfam" id="PF02873">
    <property type="entry name" value="MurB_C"/>
    <property type="match status" value="1"/>
</dbReference>
<dbReference type="NCBIfam" id="NF010478">
    <property type="entry name" value="PRK13903.1"/>
    <property type="match status" value="1"/>
</dbReference>
<dbReference type="InterPro" id="IPR006094">
    <property type="entry name" value="Oxid_FAD_bind_N"/>
</dbReference>
<dbReference type="GO" id="GO:0071949">
    <property type="term" value="F:FAD binding"/>
    <property type="evidence" value="ECO:0007669"/>
    <property type="project" value="InterPro"/>
</dbReference>
<keyword evidence="7 17" id="KW-0132">Cell division</keyword>
<dbReference type="Gene3D" id="3.30.465.10">
    <property type="match status" value="1"/>
</dbReference>
<dbReference type="RefSeq" id="WP_121689369.1">
    <property type="nucleotide sequence ID" value="NZ_RCUY01000015.1"/>
</dbReference>
<evidence type="ECO:0000256" key="2">
    <source>
        <dbReference type="ARBA" id="ARBA00003921"/>
    </source>
</evidence>
<dbReference type="SUPFAM" id="SSF56194">
    <property type="entry name" value="Uridine diphospho-N-Acetylenolpyruvylglucosamine reductase, MurB, C-terminal domain"/>
    <property type="match status" value="1"/>
</dbReference>
<evidence type="ECO:0000256" key="9">
    <source>
        <dbReference type="ARBA" id="ARBA00022827"/>
    </source>
</evidence>
<keyword evidence="13 17" id="KW-0560">Oxidoreductase</keyword>
<organism evidence="19 20">
    <name type="scientific">Mycetocola lacteus</name>
    <dbReference type="NCBI Taxonomy" id="76637"/>
    <lineage>
        <taxon>Bacteria</taxon>
        <taxon>Bacillati</taxon>
        <taxon>Actinomycetota</taxon>
        <taxon>Actinomycetes</taxon>
        <taxon>Micrococcales</taxon>
        <taxon>Microbacteriaceae</taxon>
        <taxon>Mycetocola</taxon>
    </lineage>
</organism>
<dbReference type="OrthoDB" id="9804753at2"/>
<dbReference type="GO" id="GO:0051301">
    <property type="term" value="P:cell division"/>
    <property type="evidence" value="ECO:0007669"/>
    <property type="project" value="UniProtKB-KW"/>
</dbReference>
<keyword evidence="20" id="KW-1185">Reference proteome</keyword>
<dbReference type="PANTHER" id="PTHR21071:SF4">
    <property type="entry name" value="UDP-N-ACETYLENOLPYRUVOYLGLUCOSAMINE REDUCTASE"/>
    <property type="match status" value="1"/>
</dbReference>
<evidence type="ECO:0000256" key="3">
    <source>
        <dbReference type="ARBA" id="ARBA00004496"/>
    </source>
</evidence>
<feature type="active site" evidence="17">
    <location>
        <position position="162"/>
    </location>
</feature>
<dbReference type="InterPro" id="IPR036635">
    <property type="entry name" value="MurB_C_sf"/>
</dbReference>
<dbReference type="EC" id="1.3.1.98" evidence="17"/>
<evidence type="ECO:0000256" key="6">
    <source>
        <dbReference type="ARBA" id="ARBA00022490"/>
    </source>
</evidence>
<dbReference type="InterPro" id="IPR016167">
    <property type="entry name" value="FAD-bd_PCMH_sub1"/>
</dbReference>
<evidence type="ECO:0000256" key="1">
    <source>
        <dbReference type="ARBA" id="ARBA00001974"/>
    </source>
</evidence>
<feature type="domain" description="FAD-binding PCMH-type" evidence="18">
    <location>
        <begin position="14"/>
        <end position="219"/>
    </location>
</feature>
<gene>
    <name evidence="17" type="primary">murB</name>
    <name evidence="19" type="ORF">D9V34_15395</name>
</gene>
<comment type="caution">
    <text evidence="19">The sequence shown here is derived from an EMBL/GenBank/DDBJ whole genome shotgun (WGS) entry which is preliminary data.</text>
</comment>
<evidence type="ECO:0000256" key="16">
    <source>
        <dbReference type="ARBA" id="ARBA00048914"/>
    </source>
</evidence>
<evidence type="ECO:0000256" key="15">
    <source>
        <dbReference type="ARBA" id="ARBA00023316"/>
    </source>
</evidence>
<dbReference type="GO" id="GO:0009252">
    <property type="term" value="P:peptidoglycan biosynthetic process"/>
    <property type="evidence" value="ECO:0007669"/>
    <property type="project" value="UniProtKB-UniRule"/>
</dbReference>
<dbReference type="Pfam" id="PF01565">
    <property type="entry name" value="FAD_binding_4"/>
    <property type="match status" value="1"/>
</dbReference>
<dbReference type="GO" id="GO:0008360">
    <property type="term" value="P:regulation of cell shape"/>
    <property type="evidence" value="ECO:0007669"/>
    <property type="project" value="UniProtKB-KW"/>
</dbReference>
<evidence type="ECO:0000256" key="8">
    <source>
        <dbReference type="ARBA" id="ARBA00022630"/>
    </source>
</evidence>
<name>A0A3L7AHY7_9MICO</name>
<evidence type="ECO:0000256" key="17">
    <source>
        <dbReference type="HAMAP-Rule" id="MF_00037"/>
    </source>
</evidence>
<evidence type="ECO:0000256" key="10">
    <source>
        <dbReference type="ARBA" id="ARBA00022857"/>
    </source>
</evidence>
<comment type="similarity">
    <text evidence="5 17">Belongs to the MurB family.</text>
</comment>
<feature type="active site" description="Proton donor" evidence="17">
    <location>
        <position position="246"/>
    </location>
</feature>
<comment type="function">
    <text evidence="2 17">Cell wall formation.</text>
</comment>
<accession>A0A3L7AHY7</accession>
<evidence type="ECO:0000259" key="18">
    <source>
        <dbReference type="PROSITE" id="PS51387"/>
    </source>
</evidence>
<dbReference type="HAMAP" id="MF_00037">
    <property type="entry name" value="MurB"/>
    <property type="match status" value="1"/>
</dbReference>
<keyword evidence="11 17" id="KW-0133">Cell shape</keyword>
<dbReference type="PROSITE" id="PS51387">
    <property type="entry name" value="FAD_PCMH"/>
    <property type="match status" value="1"/>
</dbReference>
<comment type="cofactor">
    <cofactor evidence="1 17">
        <name>FAD</name>
        <dbReference type="ChEBI" id="CHEBI:57692"/>
    </cofactor>
</comment>
<dbReference type="InterPro" id="IPR011601">
    <property type="entry name" value="MurB_C"/>
</dbReference>
<evidence type="ECO:0000256" key="14">
    <source>
        <dbReference type="ARBA" id="ARBA00023306"/>
    </source>
</evidence>
<evidence type="ECO:0000256" key="7">
    <source>
        <dbReference type="ARBA" id="ARBA00022618"/>
    </source>
</evidence>
<reference evidence="19 20" key="1">
    <citation type="submission" date="2018-10" db="EMBL/GenBank/DDBJ databases">
        <authorList>
            <person name="Li J."/>
        </authorList>
    </citation>
    <scope>NUCLEOTIDE SEQUENCE [LARGE SCALE GENOMIC DNA]</scope>
    <source>
        <strain evidence="19 20">JCM 11654</strain>
    </source>
</reference>
<evidence type="ECO:0000313" key="19">
    <source>
        <dbReference type="EMBL" id="RLP79191.1"/>
    </source>
</evidence>
<keyword evidence="8 17" id="KW-0285">Flavoprotein</keyword>
<dbReference type="Proteomes" id="UP000269438">
    <property type="component" value="Unassembled WGS sequence"/>
</dbReference>
<proteinExistence type="inferred from homology"/>
<dbReference type="InterPro" id="IPR016166">
    <property type="entry name" value="FAD-bd_PCMH"/>
</dbReference>
<keyword evidence="15 17" id="KW-0961">Cell wall biogenesis/degradation</keyword>
<keyword evidence="14 17" id="KW-0131">Cell cycle</keyword>